<evidence type="ECO:0000256" key="1">
    <source>
        <dbReference type="ARBA" id="ARBA00002555"/>
    </source>
</evidence>
<dbReference type="Gene3D" id="1.10.760.10">
    <property type="entry name" value="Cytochrome c-like domain"/>
    <property type="match status" value="1"/>
</dbReference>
<comment type="function">
    <text evidence="1">Electron carrier protein. The oxidized form of the cytochrome c heme group can accept an electron from the heme group of the cytochrome c1 subunit of cytochrome reductase. Cytochrome c then transfers this electron to the cytochrome oxidase complex, the final protein carrier in the mitochondrial electron-transport chain.</text>
</comment>
<evidence type="ECO:0000256" key="5">
    <source>
        <dbReference type="ARBA" id="ARBA00023004"/>
    </source>
</evidence>
<keyword evidence="5 6" id="KW-0408">Iron</keyword>
<dbReference type="Pfam" id="PF02433">
    <property type="entry name" value="FixO"/>
    <property type="match status" value="1"/>
</dbReference>
<keyword evidence="11" id="KW-1185">Reference proteome</keyword>
<gene>
    <name evidence="9" type="ORF">IscW_ISCW013501</name>
</gene>
<dbReference type="VEuPathDB" id="VectorBase:ISCW013501"/>
<dbReference type="InterPro" id="IPR009056">
    <property type="entry name" value="Cyt_c-like_dom"/>
</dbReference>
<evidence type="ECO:0000256" key="3">
    <source>
        <dbReference type="ARBA" id="ARBA00022617"/>
    </source>
</evidence>
<dbReference type="PaxDb" id="6945-B7QGB2"/>
<sequence>MITFGSLYYLIPRLYGRTEMARPRLIDLHFWLATLGVVLYIAAMWIAGVMQGLMWRATGVDGTLTYSFVEVVKATYPFYAIRALGGAFFVAGILLMSWNVFLTIRLVQIVPLFFQHSTTQPTEGIQPYEPLRLIGRDIYIREGCVGCHSQQIRMLQSEVQRYGPYSLAGESVYDHPFLWGSKRTGPDLARVGQRYSDEWHRIHLRNPRNVVKESNMPAYPWLQKNSVEGENIQDRMKVLRTLGVPYTQEQIDAAPGELVGKTEEDAVVAYLQGLGVASR</sequence>
<dbReference type="GO" id="GO:0020037">
    <property type="term" value="F:heme binding"/>
    <property type="evidence" value="ECO:0007669"/>
    <property type="project" value="InterPro"/>
</dbReference>
<feature type="transmembrane region" description="Helical" evidence="7">
    <location>
        <begin position="74"/>
        <end position="96"/>
    </location>
</feature>
<dbReference type="GO" id="GO:0004129">
    <property type="term" value="F:cytochrome-c oxidase activity"/>
    <property type="evidence" value="ECO:0007669"/>
    <property type="project" value="InterPro"/>
</dbReference>
<dbReference type="EnsemblMetazoa" id="ISCW013501-RA">
    <property type="protein sequence ID" value="ISCW013501-PA"/>
    <property type="gene ID" value="ISCW013501"/>
</dbReference>
<keyword evidence="7" id="KW-0472">Membrane</keyword>
<dbReference type="InterPro" id="IPR036909">
    <property type="entry name" value="Cyt_c-like_dom_sf"/>
</dbReference>
<accession>B7QGB2</accession>
<name>B7QGB2_IXOSC</name>
<evidence type="ECO:0000256" key="2">
    <source>
        <dbReference type="ARBA" id="ARBA00006488"/>
    </source>
</evidence>
<dbReference type="EMBL" id="DS930249">
    <property type="protein sequence ID" value="EEC17884.1"/>
    <property type="molecule type" value="Genomic_DNA"/>
</dbReference>
<dbReference type="Gene3D" id="1.20.210.10">
    <property type="entry name" value="Cytochrome c oxidase-like, subunit I domain"/>
    <property type="match status" value="1"/>
</dbReference>
<dbReference type="InterPro" id="IPR036927">
    <property type="entry name" value="Cyt_c_oxase-like_su1_sf"/>
</dbReference>
<feature type="domain" description="Cytochrome c" evidence="8">
    <location>
        <begin position="130"/>
        <end position="275"/>
    </location>
</feature>
<proteinExistence type="inferred from homology"/>
<dbReference type="InParanoid" id="B7QGB2"/>
<protein>
    <recommendedName>
        <fullName evidence="8">Cytochrome c domain-containing protein</fullName>
    </recommendedName>
</protein>
<dbReference type="EMBL" id="ABJB010668413">
    <property type="status" value="NOT_ANNOTATED_CDS"/>
    <property type="molecule type" value="Genomic_DNA"/>
</dbReference>
<dbReference type="SUPFAM" id="SSF81442">
    <property type="entry name" value="Cytochrome c oxidase subunit I-like"/>
    <property type="match status" value="1"/>
</dbReference>
<dbReference type="InterPro" id="IPR000883">
    <property type="entry name" value="Cyt_C_Oxase_1"/>
</dbReference>
<keyword evidence="3 6" id="KW-0349">Heme</keyword>
<dbReference type="GO" id="GO:0009060">
    <property type="term" value="P:aerobic respiration"/>
    <property type="evidence" value="ECO:0007669"/>
    <property type="project" value="InterPro"/>
</dbReference>
<reference evidence="10" key="2">
    <citation type="submission" date="2020-05" db="UniProtKB">
        <authorList>
            <consortium name="EnsemblMetazoa"/>
        </authorList>
    </citation>
    <scope>IDENTIFICATION</scope>
    <source>
        <strain evidence="10">wikel</strain>
    </source>
</reference>
<dbReference type="Pfam" id="PF00115">
    <property type="entry name" value="COX1"/>
    <property type="match status" value="1"/>
</dbReference>
<evidence type="ECO:0000256" key="6">
    <source>
        <dbReference type="PROSITE-ProRule" id="PRU00433"/>
    </source>
</evidence>
<dbReference type="HOGENOM" id="CLU_087187_0_0_1"/>
<keyword evidence="7" id="KW-1133">Transmembrane helix</keyword>
<dbReference type="SUPFAM" id="SSF46626">
    <property type="entry name" value="Cytochrome c"/>
    <property type="match status" value="1"/>
</dbReference>
<evidence type="ECO:0000256" key="4">
    <source>
        <dbReference type="ARBA" id="ARBA00022723"/>
    </source>
</evidence>
<organism>
    <name type="scientific">Ixodes scapularis</name>
    <name type="common">Black-legged tick</name>
    <name type="synonym">Deer tick</name>
    <dbReference type="NCBI Taxonomy" id="6945"/>
    <lineage>
        <taxon>Eukaryota</taxon>
        <taxon>Metazoa</taxon>
        <taxon>Ecdysozoa</taxon>
        <taxon>Arthropoda</taxon>
        <taxon>Chelicerata</taxon>
        <taxon>Arachnida</taxon>
        <taxon>Acari</taxon>
        <taxon>Parasitiformes</taxon>
        <taxon>Ixodida</taxon>
        <taxon>Ixodoidea</taxon>
        <taxon>Ixodidae</taxon>
        <taxon>Ixodinae</taxon>
        <taxon>Ixodes</taxon>
    </lineage>
</organism>
<dbReference type="InterPro" id="IPR003468">
    <property type="entry name" value="Cyt_c_oxidase_monohaem-su/FixO"/>
</dbReference>
<feature type="transmembrane region" description="Helical" evidence="7">
    <location>
        <begin position="30"/>
        <end position="54"/>
    </location>
</feature>
<comment type="similarity">
    <text evidence="2">Belongs to the cytochrome c family.</text>
</comment>
<reference evidence="9 11" key="1">
    <citation type="submission" date="2008-03" db="EMBL/GenBank/DDBJ databases">
        <title>Annotation of Ixodes scapularis.</title>
        <authorList>
            <consortium name="Ixodes scapularis Genome Project Consortium"/>
            <person name="Caler E."/>
            <person name="Hannick L.I."/>
            <person name="Bidwell S."/>
            <person name="Joardar V."/>
            <person name="Thiagarajan M."/>
            <person name="Amedeo P."/>
            <person name="Galinsky K.J."/>
            <person name="Schobel S."/>
            <person name="Inman J."/>
            <person name="Hostetler J."/>
            <person name="Miller J."/>
            <person name="Hammond M."/>
            <person name="Megy K."/>
            <person name="Lawson D."/>
            <person name="Kodira C."/>
            <person name="Sutton G."/>
            <person name="Meyer J."/>
            <person name="Hill C.A."/>
            <person name="Birren B."/>
            <person name="Nene V."/>
            <person name="Collins F."/>
            <person name="Alarcon-Chaidez F."/>
            <person name="Wikel S."/>
            <person name="Strausberg R."/>
        </authorList>
    </citation>
    <scope>NUCLEOTIDE SEQUENCE [LARGE SCALE GENOMIC DNA]</scope>
    <source>
        <strain evidence="11">Wikel</strain>
        <strain evidence="9">Wikel colony</strain>
    </source>
</reference>
<dbReference type="NCBIfam" id="TIGR00781">
    <property type="entry name" value="ccoO"/>
    <property type="match status" value="1"/>
</dbReference>
<dbReference type="GO" id="GO:0016020">
    <property type="term" value="C:membrane"/>
    <property type="evidence" value="ECO:0007669"/>
    <property type="project" value="InterPro"/>
</dbReference>
<evidence type="ECO:0000313" key="11">
    <source>
        <dbReference type="Proteomes" id="UP000001555"/>
    </source>
</evidence>
<evidence type="ECO:0000313" key="10">
    <source>
        <dbReference type="EnsemblMetazoa" id="ISCW013501-PA"/>
    </source>
</evidence>
<evidence type="ECO:0000256" key="7">
    <source>
        <dbReference type="SAM" id="Phobius"/>
    </source>
</evidence>
<keyword evidence="4 6" id="KW-0479">Metal-binding</keyword>
<dbReference type="STRING" id="6945.B7QGB2"/>
<dbReference type="AlphaFoldDB" id="B7QGB2"/>
<dbReference type="NCBIfam" id="NF011055">
    <property type="entry name" value="PRK14487.1"/>
    <property type="match status" value="1"/>
</dbReference>
<dbReference type="GO" id="GO:0046872">
    <property type="term" value="F:metal ion binding"/>
    <property type="evidence" value="ECO:0007669"/>
    <property type="project" value="UniProtKB-KW"/>
</dbReference>
<evidence type="ECO:0000259" key="8">
    <source>
        <dbReference type="PROSITE" id="PS51007"/>
    </source>
</evidence>
<dbReference type="PROSITE" id="PS51007">
    <property type="entry name" value="CYTC"/>
    <property type="match status" value="1"/>
</dbReference>
<evidence type="ECO:0000313" key="9">
    <source>
        <dbReference type="EMBL" id="EEC17884.1"/>
    </source>
</evidence>
<keyword evidence="7" id="KW-0812">Transmembrane</keyword>
<dbReference type="Proteomes" id="UP000001555">
    <property type="component" value="Unassembled WGS sequence"/>
</dbReference>
<feature type="non-terminal residue" evidence="9">
    <location>
        <position position="279"/>
    </location>
</feature>